<protein>
    <submittedName>
        <fullName evidence="1">Zinc ribbon domain-containing protein</fullName>
    </submittedName>
</protein>
<dbReference type="Proteomes" id="UP000762703">
    <property type="component" value="Unassembled WGS sequence"/>
</dbReference>
<evidence type="ECO:0000313" key="2">
    <source>
        <dbReference type="Proteomes" id="UP000762703"/>
    </source>
</evidence>
<dbReference type="AlphaFoldDB" id="A0A8T3VIP3"/>
<organism evidence="1 2">
    <name type="scientific">Methanobrevibacter millerae</name>
    <dbReference type="NCBI Taxonomy" id="230361"/>
    <lineage>
        <taxon>Archaea</taxon>
        <taxon>Methanobacteriati</taxon>
        <taxon>Methanobacteriota</taxon>
        <taxon>Methanomada group</taxon>
        <taxon>Methanobacteria</taxon>
        <taxon>Methanobacteriales</taxon>
        <taxon>Methanobacteriaceae</taxon>
        <taxon>Methanobrevibacter</taxon>
    </lineage>
</organism>
<comment type="caution">
    <text evidence="1">The sequence shown here is derived from an EMBL/GenBank/DDBJ whole genome shotgun (WGS) entry which is preliminary data.</text>
</comment>
<gene>
    <name evidence="1" type="ORF">E7Z73_02700</name>
</gene>
<dbReference type="EMBL" id="SUTE01000022">
    <property type="protein sequence ID" value="MBE6504641.1"/>
    <property type="molecule type" value="Genomic_DNA"/>
</dbReference>
<sequence>MKKCEVCGTLNLKKNNYCTHCGCRIVEENICPFCGQKNPDANDICINCHSQITPIAIDSFDVLFTEHNLSRILNANFPYDDYVDILDNIFKKLDYVNISGESPKEKVFQIANVFTYVVPKSSGIQRGEYGSQIILFDDRLDESLQTSTIIHELAHFLLFDITVNILSKILDVNPSPVIKSFVEHFLILPEIEVINEFYAHSVENRFIPLKYQNFNSFIKCITDLNMGSEEIDFYISIANSFAYEVIHYLQKYIDDDLRESIRLQFKIDMIEAKKLESDFGDMVFDPQEKNMIFLNLIGGHFEYLFNNEEAREELGYLKNKFEDFD</sequence>
<proteinExistence type="predicted"/>
<accession>A0A8T3VIP3</accession>
<evidence type="ECO:0000313" key="1">
    <source>
        <dbReference type="EMBL" id="MBE6504641.1"/>
    </source>
</evidence>
<dbReference type="RefSeq" id="WP_303736288.1">
    <property type="nucleotide sequence ID" value="NZ_SUTE01000022.1"/>
</dbReference>
<reference evidence="1" key="1">
    <citation type="submission" date="2019-04" db="EMBL/GenBank/DDBJ databases">
        <title>Evolution of Biomass-Degrading Anaerobic Consortia Revealed by Metagenomics.</title>
        <authorList>
            <person name="Peng X."/>
        </authorList>
    </citation>
    <scope>NUCLEOTIDE SEQUENCE</scope>
    <source>
        <strain evidence="1">SIG12</strain>
    </source>
</reference>
<name>A0A8T3VIP3_9EURY</name>